<dbReference type="AlphaFoldDB" id="A0A5B7GEQ2"/>
<reference evidence="1 2" key="1">
    <citation type="submission" date="2019-05" db="EMBL/GenBank/DDBJ databases">
        <title>Another draft genome of Portunus trituberculatus and its Hox gene families provides insights of decapod evolution.</title>
        <authorList>
            <person name="Jeong J.-H."/>
            <person name="Song I."/>
            <person name="Kim S."/>
            <person name="Choi T."/>
            <person name="Kim D."/>
            <person name="Ryu S."/>
            <person name="Kim W."/>
        </authorList>
    </citation>
    <scope>NUCLEOTIDE SEQUENCE [LARGE SCALE GENOMIC DNA]</scope>
    <source>
        <tissue evidence="1">Muscle</tissue>
    </source>
</reference>
<comment type="caution">
    <text evidence="1">The sequence shown here is derived from an EMBL/GenBank/DDBJ whole genome shotgun (WGS) entry which is preliminary data.</text>
</comment>
<sequence>MRRSSPCRLGVRSAASAGVRYDILGTFPFRHGGTLLHATPLSRLSSRLRMLSSPGSPPHLRPIHPLDRLFEATSRQMCVAAPHRPSHAPSQTHPKLINVEWPRLNICEPIFYARCRVLHA</sequence>
<evidence type="ECO:0000313" key="2">
    <source>
        <dbReference type="Proteomes" id="UP000324222"/>
    </source>
</evidence>
<gene>
    <name evidence="1" type="ORF">E2C01_052819</name>
</gene>
<name>A0A5B7GEQ2_PORTR</name>
<organism evidence="1 2">
    <name type="scientific">Portunus trituberculatus</name>
    <name type="common">Swimming crab</name>
    <name type="synonym">Neptunus trituberculatus</name>
    <dbReference type="NCBI Taxonomy" id="210409"/>
    <lineage>
        <taxon>Eukaryota</taxon>
        <taxon>Metazoa</taxon>
        <taxon>Ecdysozoa</taxon>
        <taxon>Arthropoda</taxon>
        <taxon>Crustacea</taxon>
        <taxon>Multicrustacea</taxon>
        <taxon>Malacostraca</taxon>
        <taxon>Eumalacostraca</taxon>
        <taxon>Eucarida</taxon>
        <taxon>Decapoda</taxon>
        <taxon>Pleocyemata</taxon>
        <taxon>Brachyura</taxon>
        <taxon>Eubrachyura</taxon>
        <taxon>Portunoidea</taxon>
        <taxon>Portunidae</taxon>
        <taxon>Portuninae</taxon>
        <taxon>Portunus</taxon>
    </lineage>
</organism>
<keyword evidence="2" id="KW-1185">Reference proteome</keyword>
<accession>A0A5B7GEQ2</accession>
<evidence type="ECO:0000313" key="1">
    <source>
        <dbReference type="EMBL" id="MPC58810.1"/>
    </source>
</evidence>
<dbReference type="Proteomes" id="UP000324222">
    <property type="component" value="Unassembled WGS sequence"/>
</dbReference>
<dbReference type="EMBL" id="VSRR010016009">
    <property type="protein sequence ID" value="MPC58810.1"/>
    <property type="molecule type" value="Genomic_DNA"/>
</dbReference>
<proteinExistence type="predicted"/>
<protein>
    <submittedName>
        <fullName evidence="1">Uncharacterized protein</fullName>
    </submittedName>
</protein>